<feature type="compositionally biased region" description="Low complexity" evidence="6">
    <location>
        <begin position="459"/>
        <end position="482"/>
    </location>
</feature>
<dbReference type="InterPro" id="IPR011009">
    <property type="entry name" value="Kinase-like_dom_sf"/>
</dbReference>
<evidence type="ECO:0000313" key="9">
    <source>
        <dbReference type="Proteomes" id="UP000760480"/>
    </source>
</evidence>
<proteinExistence type="predicted"/>
<evidence type="ECO:0000259" key="7">
    <source>
        <dbReference type="PROSITE" id="PS50011"/>
    </source>
</evidence>
<organism evidence="8 9">
    <name type="scientific">Candidatus Competibacter phosphatis</name>
    <dbReference type="NCBI Taxonomy" id="221280"/>
    <lineage>
        <taxon>Bacteria</taxon>
        <taxon>Pseudomonadati</taxon>
        <taxon>Pseudomonadota</taxon>
        <taxon>Gammaproteobacteria</taxon>
        <taxon>Candidatus Competibacteraceae</taxon>
        <taxon>Candidatus Competibacter</taxon>
    </lineage>
</organism>
<dbReference type="PANTHER" id="PTHR43289">
    <property type="entry name" value="MITOGEN-ACTIVATED PROTEIN KINASE KINASE KINASE 20-RELATED"/>
    <property type="match status" value="1"/>
</dbReference>
<accession>A0ABX1TK64</accession>
<feature type="domain" description="Protein kinase" evidence="7">
    <location>
        <begin position="58"/>
        <end position="342"/>
    </location>
</feature>
<evidence type="ECO:0000256" key="1">
    <source>
        <dbReference type="ARBA" id="ARBA00022679"/>
    </source>
</evidence>
<protein>
    <submittedName>
        <fullName evidence="8">Serine/threonine protein kinase</fullName>
    </submittedName>
</protein>
<keyword evidence="2 5" id="KW-0547">Nucleotide-binding</keyword>
<keyword evidence="8" id="KW-0723">Serine/threonine-protein kinase</keyword>
<evidence type="ECO:0000256" key="5">
    <source>
        <dbReference type="PROSITE-ProRule" id="PRU10141"/>
    </source>
</evidence>
<dbReference type="InterPro" id="IPR000719">
    <property type="entry name" value="Prot_kinase_dom"/>
</dbReference>
<keyword evidence="1" id="KW-0808">Transferase</keyword>
<dbReference type="Gene3D" id="1.10.510.10">
    <property type="entry name" value="Transferase(Phosphotransferase) domain 1"/>
    <property type="match status" value="1"/>
</dbReference>
<gene>
    <name evidence="8" type="ORF">E4P82_11565</name>
</gene>
<keyword evidence="9" id="KW-1185">Reference proteome</keyword>
<evidence type="ECO:0000256" key="6">
    <source>
        <dbReference type="SAM" id="MobiDB-lite"/>
    </source>
</evidence>
<feature type="compositionally biased region" description="Pro residues" evidence="6">
    <location>
        <begin position="429"/>
        <end position="441"/>
    </location>
</feature>
<evidence type="ECO:0000256" key="3">
    <source>
        <dbReference type="ARBA" id="ARBA00022777"/>
    </source>
</evidence>
<feature type="region of interest" description="Disordered" evidence="6">
    <location>
        <begin position="428"/>
        <end position="500"/>
    </location>
</feature>
<evidence type="ECO:0000256" key="2">
    <source>
        <dbReference type="ARBA" id="ARBA00022741"/>
    </source>
</evidence>
<dbReference type="PROSITE" id="PS50011">
    <property type="entry name" value="PROTEIN_KINASE_DOM"/>
    <property type="match status" value="1"/>
</dbReference>
<keyword evidence="4 5" id="KW-0067">ATP-binding</keyword>
<dbReference type="GO" id="GO:0004674">
    <property type="term" value="F:protein serine/threonine kinase activity"/>
    <property type="evidence" value="ECO:0007669"/>
    <property type="project" value="UniProtKB-KW"/>
</dbReference>
<dbReference type="SMART" id="SM00220">
    <property type="entry name" value="S_TKc"/>
    <property type="match status" value="1"/>
</dbReference>
<dbReference type="RefSeq" id="WP_169249041.1">
    <property type="nucleotide sequence ID" value="NZ_SPMZ01000031.1"/>
</dbReference>
<dbReference type="EMBL" id="SPMZ01000031">
    <property type="protein sequence ID" value="NMQ19780.1"/>
    <property type="molecule type" value="Genomic_DNA"/>
</dbReference>
<dbReference type="PANTHER" id="PTHR43289:SF34">
    <property type="entry name" value="SERINE_THREONINE-PROTEIN KINASE YBDM-RELATED"/>
    <property type="match status" value="1"/>
</dbReference>
<dbReference type="Proteomes" id="UP000760480">
    <property type="component" value="Unassembled WGS sequence"/>
</dbReference>
<dbReference type="CDD" id="cd14014">
    <property type="entry name" value="STKc_PknB_like"/>
    <property type="match status" value="1"/>
</dbReference>
<comment type="caution">
    <text evidence="8">The sequence shown here is derived from an EMBL/GenBank/DDBJ whole genome shotgun (WGS) entry which is preliminary data.</text>
</comment>
<reference evidence="8 9" key="1">
    <citation type="submission" date="2019-03" db="EMBL/GenBank/DDBJ databases">
        <title>Metabolic reconstructions from genomes of highly enriched 'Candidatus Accumulibacter' and 'Candidatus Competibacter' bioreactor populations.</title>
        <authorList>
            <person name="Annavajhala M.K."/>
            <person name="Welles L."/>
            <person name="Abbas B."/>
            <person name="Sorokin D."/>
            <person name="Park H."/>
            <person name="Van Loosdrecht M."/>
            <person name="Chandran K."/>
        </authorList>
    </citation>
    <scope>NUCLEOTIDE SEQUENCE [LARGE SCALE GENOMIC DNA]</scope>
    <source>
        <strain evidence="8 9">SBR_G</strain>
    </source>
</reference>
<feature type="binding site" evidence="5">
    <location>
        <position position="87"/>
    </location>
    <ligand>
        <name>ATP</name>
        <dbReference type="ChEBI" id="CHEBI:30616"/>
    </ligand>
</feature>
<dbReference type="SUPFAM" id="SSF56112">
    <property type="entry name" value="Protein kinase-like (PK-like)"/>
    <property type="match status" value="1"/>
</dbReference>
<dbReference type="InterPro" id="IPR008271">
    <property type="entry name" value="Ser/Thr_kinase_AS"/>
</dbReference>
<name>A0ABX1TK64_9GAMM</name>
<dbReference type="Pfam" id="PF00069">
    <property type="entry name" value="Pkinase"/>
    <property type="match status" value="1"/>
</dbReference>
<dbReference type="PROSITE" id="PS00108">
    <property type="entry name" value="PROTEIN_KINASE_ST"/>
    <property type="match status" value="1"/>
</dbReference>
<sequence>MTAPPEETRAQPVEVTCPGCFHPREWDAAGICPICHYRANAEGRSAALLPVGTQLKGYVIGEKLGQGGFGITYRGFDVTLKMKVAIKEYYPSEFVGRSTDRKTVVLNSRDHEELFHYGLRTFLQEAQTIAQLRHPHLVRVVNFFELNDTAYLVMDYYEGEDLARHLKPPRTGQPGIQLPWRRAIKLMLPVLDGLQKVHQAGFMHRDIKPGNLYLTRDDELILLDFGSARQVTGTHTRSLLIYSEGFAPYEQYLQGHLNRQGPWTDVYAVAATLYFMLTARRLPAALDRKQATLLQQPDVLKPTRHFLPDLPPALDTALLRALAVEPEQRLQSVAAFKQHLETALTEDDKPRPKPPPEPPPEPQPEAPTLAMTAPERLAEPQPEAPTLAMTAPERPAKPNWRVAAVVLPVIGLVAWGGWWLGLRTASESPEPPAIMTPPAAEPQPDTATPPVVEPQPVEATPAGRRTTTGRGNAAGRRIAAGRDLAPCGAAHLSDGQDRAA</sequence>
<keyword evidence="3 8" id="KW-0418">Kinase</keyword>
<feature type="region of interest" description="Disordered" evidence="6">
    <location>
        <begin position="342"/>
        <end position="367"/>
    </location>
</feature>
<dbReference type="InterPro" id="IPR017441">
    <property type="entry name" value="Protein_kinase_ATP_BS"/>
</dbReference>
<dbReference type="Gene3D" id="3.30.200.20">
    <property type="entry name" value="Phosphorylase Kinase, domain 1"/>
    <property type="match status" value="1"/>
</dbReference>
<evidence type="ECO:0000256" key="4">
    <source>
        <dbReference type="ARBA" id="ARBA00022840"/>
    </source>
</evidence>
<evidence type="ECO:0000313" key="8">
    <source>
        <dbReference type="EMBL" id="NMQ19780.1"/>
    </source>
</evidence>
<dbReference type="PROSITE" id="PS00107">
    <property type="entry name" value="PROTEIN_KINASE_ATP"/>
    <property type="match status" value="1"/>
</dbReference>
<feature type="compositionally biased region" description="Pro residues" evidence="6">
    <location>
        <begin position="353"/>
        <end position="365"/>
    </location>
</feature>